<reference evidence="2" key="1">
    <citation type="submission" date="2021-03" db="EMBL/GenBank/DDBJ databases">
        <authorList>
            <person name="So Y."/>
        </authorList>
    </citation>
    <scope>NUCLEOTIDE SEQUENCE</scope>
    <source>
        <strain evidence="2">SG15</strain>
    </source>
</reference>
<proteinExistence type="predicted"/>
<dbReference type="Proteomes" id="UP000677537">
    <property type="component" value="Unassembled WGS sequence"/>
</dbReference>
<name>A0A940N1V9_9PROT</name>
<protein>
    <submittedName>
        <fullName evidence="2">Uncharacterized protein</fullName>
    </submittedName>
</protein>
<dbReference type="EMBL" id="JAGIZA010000007">
    <property type="protein sequence ID" value="MBP0493700.1"/>
    <property type="molecule type" value="Genomic_DNA"/>
</dbReference>
<sequence length="151" mass="13316">MPGSGSSGSNSSGGGSGAGGTGTGGAIQGGLGSTIPGLSGKGSSGSTPAPTVPLFGAGNFCAQPAGLCGPACSVTCQEGLIAYCTNGQGGPSAGTTARSGTPAPPSGGGAGIPTPGGIVGFSGLGSAVGAASGAASALAPGCTGRPSCRCR</sequence>
<dbReference type="RefSeq" id="WP_209374195.1">
    <property type="nucleotide sequence ID" value="NZ_JAGIZA010000007.1"/>
</dbReference>
<comment type="caution">
    <text evidence="2">The sequence shown here is derived from an EMBL/GenBank/DDBJ whole genome shotgun (WGS) entry which is preliminary data.</text>
</comment>
<organism evidence="2 3">
    <name type="scientific">Roseomonas indoligenes</name>
    <dbReference type="NCBI Taxonomy" id="2820811"/>
    <lineage>
        <taxon>Bacteria</taxon>
        <taxon>Pseudomonadati</taxon>
        <taxon>Pseudomonadota</taxon>
        <taxon>Alphaproteobacteria</taxon>
        <taxon>Acetobacterales</taxon>
        <taxon>Roseomonadaceae</taxon>
        <taxon>Roseomonas</taxon>
    </lineage>
</organism>
<evidence type="ECO:0000313" key="3">
    <source>
        <dbReference type="Proteomes" id="UP000677537"/>
    </source>
</evidence>
<feature type="region of interest" description="Disordered" evidence="1">
    <location>
        <begin position="91"/>
        <end position="110"/>
    </location>
</feature>
<gene>
    <name evidence="2" type="ORF">J5Y10_13015</name>
</gene>
<feature type="region of interest" description="Disordered" evidence="1">
    <location>
        <begin position="1"/>
        <end position="49"/>
    </location>
</feature>
<keyword evidence="3" id="KW-1185">Reference proteome</keyword>
<evidence type="ECO:0000256" key="1">
    <source>
        <dbReference type="SAM" id="MobiDB-lite"/>
    </source>
</evidence>
<dbReference type="AlphaFoldDB" id="A0A940N1V9"/>
<feature type="compositionally biased region" description="Low complexity" evidence="1">
    <location>
        <begin position="1"/>
        <end position="10"/>
    </location>
</feature>
<accession>A0A940N1V9</accession>
<evidence type="ECO:0000313" key="2">
    <source>
        <dbReference type="EMBL" id="MBP0493700.1"/>
    </source>
</evidence>
<feature type="compositionally biased region" description="Gly residues" evidence="1">
    <location>
        <begin position="11"/>
        <end position="32"/>
    </location>
</feature>